<dbReference type="EMBL" id="NQWH01000016">
    <property type="protein sequence ID" value="PHP27302.1"/>
    <property type="molecule type" value="Genomic_DNA"/>
</dbReference>
<name>A0A2G1MF49_9RHOB</name>
<evidence type="ECO:0000256" key="1">
    <source>
        <dbReference type="SAM" id="MobiDB-lite"/>
    </source>
</evidence>
<proteinExistence type="predicted"/>
<gene>
    <name evidence="2" type="ORF">CJ301_11290</name>
</gene>
<feature type="non-terminal residue" evidence="2">
    <location>
        <position position="69"/>
    </location>
</feature>
<reference evidence="2 3" key="1">
    <citation type="submission" date="2017-08" db="EMBL/GenBank/DDBJ databases">
        <title>Draft Genome Sequence of Loktanella cinnabarina Strain XM1, Isolated from Coastal Surface Water.</title>
        <authorList>
            <person name="Ma R."/>
            <person name="Wang J."/>
            <person name="Wang Q."/>
            <person name="Ma Z."/>
            <person name="Li J."/>
            <person name="Chen L."/>
        </authorList>
    </citation>
    <scope>NUCLEOTIDE SEQUENCE [LARGE SCALE GENOMIC DNA]</scope>
    <source>
        <strain evidence="2 3">XM1</strain>
    </source>
</reference>
<keyword evidence="3" id="KW-1185">Reference proteome</keyword>
<feature type="region of interest" description="Disordered" evidence="1">
    <location>
        <begin position="1"/>
        <end position="69"/>
    </location>
</feature>
<accession>A0A2G1MF49</accession>
<sequence>MTRTARPADAPRPETGIVIETEGEAEILPGTPAEEEAIDLPAPPVSAEAPEPPEAQSLAMQPPEAPRAT</sequence>
<comment type="caution">
    <text evidence="2">The sequence shown here is derived from an EMBL/GenBank/DDBJ whole genome shotgun (WGS) entry which is preliminary data.</text>
</comment>
<dbReference type="AlphaFoldDB" id="A0A2G1MF49"/>
<dbReference type="Proteomes" id="UP000221860">
    <property type="component" value="Unassembled WGS sequence"/>
</dbReference>
<organism evidence="2 3">
    <name type="scientific">Limimaricola cinnabarinus</name>
    <dbReference type="NCBI Taxonomy" id="1125964"/>
    <lineage>
        <taxon>Bacteria</taxon>
        <taxon>Pseudomonadati</taxon>
        <taxon>Pseudomonadota</taxon>
        <taxon>Alphaproteobacteria</taxon>
        <taxon>Rhodobacterales</taxon>
        <taxon>Paracoccaceae</taxon>
        <taxon>Limimaricola</taxon>
    </lineage>
</organism>
<evidence type="ECO:0000313" key="3">
    <source>
        <dbReference type="Proteomes" id="UP000221860"/>
    </source>
</evidence>
<protein>
    <submittedName>
        <fullName evidence="2">Uncharacterized protein</fullName>
    </submittedName>
</protein>
<evidence type="ECO:0000313" key="2">
    <source>
        <dbReference type="EMBL" id="PHP27302.1"/>
    </source>
</evidence>